<dbReference type="AlphaFoldDB" id="A0AAV9TZ67"/>
<evidence type="ECO:0000313" key="2">
    <source>
        <dbReference type="EMBL" id="KAK6332262.1"/>
    </source>
</evidence>
<feature type="region of interest" description="Disordered" evidence="1">
    <location>
        <begin position="1"/>
        <end position="27"/>
    </location>
</feature>
<comment type="caution">
    <text evidence="2">The sequence shown here is derived from an EMBL/GenBank/DDBJ whole genome shotgun (WGS) entry which is preliminary data.</text>
</comment>
<evidence type="ECO:0000256" key="1">
    <source>
        <dbReference type="SAM" id="MobiDB-lite"/>
    </source>
</evidence>
<reference evidence="2 3" key="1">
    <citation type="submission" date="2019-10" db="EMBL/GenBank/DDBJ databases">
        <authorList>
            <person name="Palmer J.M."/>
        </authorList>
    </citation>
    <scope>NUCLEOTIDE SEQUENCE [LARGE SCALE GENOMIC DNA]</scope>
    <source>
        <strain evidence="2 3">TWF696</strain>
    </source>
</reference>
<gene>
    <name evidence="2" type="ORF">TWF696_002983</name>
</gene>
<dbReference type="EMBL" id="JAVHNQ010000015">
    <property type="protein sequence ID" value="KAK6332262.1"/>
    <property type="molecule type" value="Genomic_DNA"/>
</dbReference>
<name>A0AAV9TZ67_9PEZI</name>
<dbReference type="Proteomes" id="UP001375240">
    <property type="component" value="Unassembled WGS sequence"/>
</dbReference>
<proteinExistence type="predicted"/>
<protein>
    <submittedName>
        <fullName evidence="2">Uncharacterized protein</fullName>
    </submittedName>
</protein>
<organism evidence="2 3">
    <name type="scientific">Orbilia brochopaga</name>
    <dbReference type="NCBI Taxonomy" id="3140254"/>
    <lineage>
        <taxon>Eukaryota</taxon>
        <taxon>Fungi</taxon>
        <taxon>Dikarya</taxon>
        <taxon>Ascomycota</taxon>
        <taxon>Pezizomycotina</taxon>
        <taxon>Orbiliomycetes</taxon>
        <taxon>Orbiliales</taxon>
        <taxon>Orbiliaceae</taxon>
        <taxon>Orbilia</taxon>
    </lineage>
</organism>
<evidence type="ECO:0000313" key="3">
    <source>
        <dbReference type="Proteomes" id="UP001375240"/>
    </source>
</evidence>
<accession>A0AAV9TZ67</accession>
<sequence>MGFPWSRGGSVKSPVSPTSPIEIKAKRRSSSFLKFGDKAKGKTTNGVNNVNGINEHAEEDEAKPTMLQRAASSMLPDHMAKRPEIEVMLAEFASVLKASLRPVSTNNDARYEKEPEPSSGFFKDLKTFNITDIRTLREVLQQRITGDLIDDKTYIVRQRTIFLDQSHTHIVDSITYSHSGSS</sequence>
<keyword evidence="3" id="KW-1185">Reference proteome</keyword>